<accession>A0A7D9H6D2</accession>
<dbReference type="Proteomes" id="UP000478008">
    <property type="component" value="Unassembled WGS sequence"/>
</dbReference>
<name>A0A7D9H6D2_DEKBR</name>
<evidence type="ECO:0000313" key="5">
    <source>
        <dbReference type="Proteomes" id="UP000478008"/>
    </source>
</evidence>
<dbReference type="PANTHER" id="PTHR28055:SF1">
    <property type="entry name" value="ALTERED INHERITANCE OF MITOCHONDRIA PROTEIN 41, MITOCHONDRIAL"/>
    <property type="match status" value="1"/>
</dbReference>
<dbReference type="InterPro" id="IPR019004">
    <property type="entry name" value="YqeY/Aim41"/>
</dbReference>
<dbReference type="AlphaFoldDB" id="A0A7D9H6D2"/>
<dbReference type="Pfam" id="PF09424">
    <property type="entry name" value="YqeY"/>
    <property type="match status" value="1"/>
</dbReference>
<dbReference type="PANTHER" id="PTHR28055">
    <property type="entry name" value="ALTERED INHERITANCE OF MITOCHONDRIA PROTEIN 41, MITOCHONDRIAL"/>
    <property type="match status" value="1"/>
</dbReference>
<gene>
    <name evidence="3 4" type="primary">AIM41</name>
    <name evidence="4" type="ORF">DEBR0S5_05028G</name>
</gene>
<dbReference type="InterPro" id="IPR042184">
    <property type="entry name" value="YqeY/Aim41_N"/>
</dbReference>
<reference evidence="4 5" key="1">
    <citation type="submission" date="2019-07" db="EMBL/GenBank/DDBJ databases">
        <authorList>
            <person name="Friedrich A."/>
            <person name="Schacherer J."/>
        </authorList>
    </citation>
    <scope>NUCLEOTIDE SEQUENCE [LARGE SCALE GENOMIC DNA]</scope>
</reference>
<dbReference type="SUPFAM" id="SSF89095">
    <property type="entry name" value="GatB/YqeY motif"/>
    <property type="match status" value="1"/>
</dbReference>
<comment type="similarity">
    <text evidence="1 3">Belongs to the AIM41 family.</text>
</comment>
<dbReference type="InterPro" id="IPR003789">
    <property type="entry name" value="Asn/Gln_tRNA_amidoTrase-B-like"/>
</dbReference>
<evidence type="ECO:0000313" key="4">
    <source>
        <dbReference type="EMBL" id="VUG19525.1"/>
    </source>
</evidence>
<dbReference type="GO" id="GO:0005739">
    <property type="term" value="C:mitochondrion"/>
    <property type="evidence" value="ECO:0007669"/>
    <property type="project" value="UniProtKB-SubCell"/>
</dbReference>
<dbReference type="Gene3D" id="1.10.1510.10">
    <property type="entry name" value="Uncharacterised protein YqeY/AIM41 PF09424, N-terminal domain"/>
    <property type="match status" value="1"/>
</dbReference>
<proteinExistence type="inferred from homology"/>
<evidence type="ECO:0000256" key="2">
    <source>
        <dbReference type="ARBA" id="ARBA00023128"/>
    </source>
</evidence>
<dbReference type="EMBL" id="CABFWN010000005">
    <property type="protein sequence ID" value="VUG19525.1"/>
    <property type="molecule type" value="Genomic_DNA"/>
</dbReference>
<evidence type="ECO:0000256" key="3">
    <source>
        <dbReference type="RuleBase" id="RU365099"/>
    </source>
</evidence>
<organism evidence="4 5">
    <name type="scientific">Dekkera bruxellensis</name>
    <name type="common">Brettanomyces custersii</name>
    <dbReference type="NCBI Taxonomy" id="5007"/>
    <lineage>
        <taxon>Eukaryota</taxon>
        <taxon>Fungi</taxon>
        <taxon>Dikarya</taxon>
        <taxon>Ascomycota</taxon>
        <taxon>Saccharomycotina</taxon>
        <taxon>Pichiomycetes</taxon>
        <taxon>Pichiales</taxon>
        <taxon>Pichiaceae</taxon>
        <taxon>Brettanomyces</taxon>
    </lineage>
</organism>
<keyword evidence="5" id="KW-1185">Reference proteome</keyword>
<dbReference type="GO" id="GO:0016884">
    <property type="term" value="F:carbon-nitrogen ligase activity, with glutamine as amido-N-donor"/>
    <property type="evidence" value="ECO:0007669"/>
    <property type="project" value="UniProtKB-UniRule"/>
</dbReference>
<keyword evidence="2 3" id="KW-0496">Mitochondrion</keyword>
<sequence>MYSSRMFRFVRLIGLTGATSPVRLGSVRLLSINSTTAYDEVMKVLRSDLKQSIRMKADPLEKNVIRSILTEVKNMEIATRGELHDEFQLADLLDKMIKERNASAAEYMKEGSPDRFQQVGLNELREADFLTSYLKRLPVASDKEVDEHVTKLAETLKSEGELNSKEDLFKKIPWKTVKGQWHASRSSISKSVERVFKEVSDVEA</sequence>
<evidence type="ECO:0000256" key="1">
    <source>
        <dbReference type="ARBA" id="ARBA00007538"/>
    </source>
</evidence>
<protein>
    <recommendedName>
        <fullName evidence="3">Altered inheritance of mitochondria protein 41</fullName>
    </recommendedName>
</protein>
<comment type="subcellular location">
    <subcellularLocation>
        <location evidence="3">Mitochondrion</location>
    </subcellularLocation>
</comment>